<keyword evidence="4" id="KW-1185">Reference proteome</keyword>
<feature type="region of interest" description="Disordered" evidence="1">
    <location>
        <begin position="378"/>
        <end position="429"/>
    </location>
</feature>
<feature type="region of interest" description="Disordered" evidence="1">
    <location>
        <begin position="246"/>
        <end position="316"/>
    </location>
</feature>
<dbReference type="OrthoDB" id="5371837at2759"/>
<dbReference type="GO" id="GO:0005875">
    <property type="term" value="C:microtubule associated complex"/>
    <property type="evidence" value="ECO:0007669"/>
    <property type="project" value="TreeGrafter"/>
</dbReference>
<gene>
    <name evidence="3" type="ORF">NHX12_019008</name>
</gene>
<feature type="region of interest" description="Disordered" evidence="1">
    <location>
        <begin position="553"/>
        <end position="741"/>
    </location>
</feature>
<dbReference type="GO" id="GO:0005874">
    <property type="term" value="C:microtubule"/>
    <property type="evidence" value="ECO:0007669"/>
    <property type="project" value="InterPro"/>
</dbReference>
<feature type="compositionally biased region" description="Pro residues" evidence="1">
    <location>
        <begin position="634"/>
        <end position="652"/>
    </location>
</feature>
<dbReference type="GO" id="GO:0030425">
    <property type="term" value="C:dendrite"/>
    <property type="evidence" value="ECO:0007669"/>
    <property type="project" value="TreeGrafter"/>
</dbReference>
<sequence length="858" mass="91989">MTCSPLFCVVVDDLSKRLISPELGVVFLNAPCSLQTDEQPCVDNVLKCTDQATLTLKLLQKLDIVPQPMFRPPGIPIEPMTLFQKMGVGQLELYILHPGKTSQEYQELMQSWPEQKTSSNQTQAVPITALASVCALLVWHPACPEEKVVRVLFPGATPQEKILEGLEKLRGLAFLQKPTVTTGDLEVLKEYTQAKRTVSQDSGKEAAPRLGKEEAKEGLLKEKVKAVNVSALKEEVKKGLDKAKVRNGNVKPKPAAIDKNVAKKGGGRDVKKEDKKTADTGAVTQHLKTGSSDKVHQKDNTSDQNHVGSKITPEDITEDVLRFRGDSVREGNLGTDHAEDMVEEKPKKTIRVIGFPGPLNMNSQSDQTDLTPTEYTLLDGALKNSPPSRSSVDNPAPISPDEETVEQTSSESRPNSAGHTPYCLSPDDVWGQRDKLSRLQARIGGSDPMDAIRPPVSALATGDAQQGEAKGAQDVHTTFNPREKHMTSLSLAISPQSTEVDESLSMSFEHGSIAGALEMGRPPAPGTLHFESEAHDVDLCLVSPCEFKHFKPPDSAPGAGDRHGGTNAVVGVHHHGNNNSSSQRDVSFSESNAPHGTEDCPSTTADGGLDSDEEESCSEPTSSLHDHHTHQSLPPDPPPAPQRDGPPPPPQPDACMPVPQSDPQVPVRAAKTAGMRVKKAGVLEASHRTGPTGGSTHPGLKSRAGGLGGGLGRGAPRTSGTKTAPAKLSPSPEPGKAGGGEAEVSVHVDLAYIPSGTSSATVTVDFFRRVRSSCYIISGDGPEREEQMRQTLDALLDGKACWSEPMQVTVIPTFESPAMQAWYQQTVERQKQLDVVVLGSNSTVAMQDETFPACKIEF</sequence>
<dbReference type="GO" id="GO:0043025">
    <property type="term" value="C:neuronal cell body"/>
    <property type="evidence" value="ECO:0007669"/>
    <property type="project" value="TreeGrafter"/>
</dbReference>
<dbReference type="Proteomes" id="UP001148018">
    <property type="component" value="Unassembled WGS sequence"/>
</dbReference>
<feature type="domain" description="Microtubule-associated protein 1A/B/S-like MBL-like" evidence="2">
    <location>
        <begin position="11"/>
        <end position="186"/>
    </location>
</feature>
<dbReference type="InterPro" id="IPR026074">
    <property type="entry name" value="MAP1"/>
</dbReference>
<dbReference type="GO" id="GO:0008017">
    <property type="term" value="F:microtubule binding"/>
    <property type="evidence" value="ECO:0007669"/>
    <property type="project" value="InterPro"/>
</dbReference>
<dbReference type="GO" id="GO:0005829">
    <property type="term" value="C:cytosol"/>
    <property type="evidence" value="ECO:0007669"/>
    <property type="project" value="TreeGrafter"/>
</dbReference>
<dbReference type="Pfam" id="PF25281">
    <property type="entry name" value="MBL_MAP1B"/>
    <property type="match status" value="1"/>
</dbReference>
<dbReference type="GO" id="GO:0007409">
    <property type="term" value="P:axonogenesis"/>
    <property type="evidence" value="ECO:0007669"/>
    <property type="project" value="TreeGrafter"/>
</dbReference>
<dbReference type="GO" id="GO:0000226">
    <property type="term" value="P:microtubule cytoskeleton organization"/>
    <property type="evidence" value="ECO:0007669"/>
    <property type="project" value="InterPro"/>
</dbReference>
<protein>
    <recommendedName>
        <fullName evidence="2">Microtubule-associated protein 1A/B/S-like MBL-like domain-containing protein</fullName>
    </recommendedName>
</protein>
<dbReference type="PANTHER" id="PTHR13843">
    <property type="entry name" value="MICROTUBULE-ASSOCIATED PROTEIN"/>
    <property type="match status" value="1"/>
</dbReference>
<dbReference type="GO" id="GO:0016358">
    <property type="term" value="P:dendrite development"/>
    <property type="evidence" value="ECO:0007669"/>
    <property type="project" value="TreeGrafter"/>
</dbReference>
<feature type="compositionally biased region" description="Basic and acidic residues" evidence="1">
    <location>
        <begin position="291"/>
        <end position="301"/>
    </location>
</feature>
<dbReference type="InterPro" id="IPR057480">
    <property type="entry name" value="MAP1A/B/S-like_MBL"/>
</dbReference>
<proteinExistence type="predicted"/>
<dbReference type="GO" id="GO:0031114">
    <property type="term" value="P:regulation of microtubule depolymerization"/>
    <property type="evidence" value="ECO:0007669"/>
    <property type="project" value="TreeGrafter"/>
</dbReference>
<feature type="compositionally biased region" description="Polar residues" evidence="1">
    <location>
        <begin position="577"/>
        <end position="605"/>
    </location>
</feature>
<reference evidence="3" key="1">
    <citation type="submission" date="2022-07" db="EMBL/GenBank/DDBJ databases">
        <title>Chromosome-level genome of Muraenolepis orangiensis.</title>
        <authorList>
            <person name="Kim J."/>
        </authorList>
    </citation>
    <scope>NUCLEOTIDE SEQUENCE</scope>
    <source>
        <strain evidence="3">KU_S4_2022</strain>
        <tissue evidence="3">Muscle</tissue>
    </source>
</reference>
<dbReference type="GO" id="GO:0045202">
    <property type="term" value="C:synapse"/>
    <property type="evidence" value="ECO:0007669"/>
    <property type="project" value="TreeGrafter"/>
</dbReference>
<evidence type="ECO:0000259" key="2">
    <source>
        <dbReference type="Pfam" id="PF25281"/>
    </source>
</evidence>
<dbReference type="PANTHER" id="PTHR13843:SF11">
    <property type="entry name" value="MICROTUBULE-ASSOCIATED PROTEIN 1S"/>
    <property type="match status" value="1"/>
</dbReference>
<dbReference type="EMBL" id="JANIIK010000035">
    <property type="protein sequence ID" value="KAJ3612750.1"/>
    <property type="molecule type" value="Genomic_DNA"/>
</dbReference>
<dbReference type="AlphaFoldDB" id="A0A9Q0ESU0"/>
<name>A0A9Q0ESU0_9TELE</name>
<accession>A0A9Q0ESU0</accession>
<feature type="compositionally biased region" description="Basic and acidic residues" evidence="1">
    <location>
        <begin position="266"/>
        <end position="278"/>
    </location>
</feature>
<evidence type="ECO:0000313" key="4">
    <source>
        <dbReference type="Proteomes" id="UP001148018"/>
    </source>
</evidence>
<feature type="compositionally biased region" description="Polar residues" evidence="1">
    <location>
        <begin position="406"/>
        <end position="418"/>
    </location>
</feature>
<dbReference type="GO" id="GO:0003779">
    <property type="term" value="F:actin binding"/>
    <property type="evidence" value="ECO:0007669"/>
    <property type="project" value="TreeGrafter"/>
</dbReference>
<evidence type="ECO:0000256" key="1">
    <source>
        <dbReference type="SAM" id="MobiDB-lite"/>
    </source>
</evidence>
<organism evidence="3 4">
    <name type="scientific">Muraenolepis orangiensis</name>
    <name type="common">Patagonian moray cod</name>
    <dbReference type="NCBI Taxonomy" id="630683"/>
    <lineage>
        <taxon>Eukaryota</taxon>
        <taxon>Metazoa</taxon>
        <taxon>Chordata</taxon>
        <taxon>Craniata</taxon>
        <taxon>Vertebrata</taxon>
        <taxon>Euteleostomi</taxon>
        <taxon>Actinopterygii</taxon>
        <taxon>Neopterygii</taxon>
        <taxon>Teleostei</taxon>
        <taxon>Neoteleostei</taxon>
        <taxon>Acanthomorphata</taxon>
        <taxon>Zeiogadaria</taxon>
        <taxon>Gadariae</taxon>
        <taxon>Gadiformes</taxon>
        <taxon>Muraenolepidoidei</taxon>
        <taxon>Muraenolepididae</taxon>
        <taxon>Muraenolepis</taxon>
    </lineage>
</organism>
<comment type="caution">
    <text evidence="3">The sequence shown here is derived from an EMBL/GenBank/DDBJ whole genome shotgun (WGS) entry which is preliminary data.</text>
</comment>
<evidence type="ECO:0000313" key="3">
    <source>
        <dbReference type="EMBL" id="KAJ3612750.1"/>
    </source>
</evidence>